<dbReference type="PANTHER" id="PTHR23501:SF43">
    <property type="entry name" value="MULTIDRUG TRANSPORTER, PUTATIVE (AFU_ORTHOLOGUE AFUA_6G03040)-RELATED"/>
    <property type="match status" value="1"/>
</dbReference>
<dbReference type="SUPFAM" id="SSF103473">
    <property type="entry name" value="MFS general substrate transporter"/>
    <property type="match status" value="2"/>
</dbReference>
<evidence type="ECO:0000256" key="1">
    <source>
        <dbReference type="ARBA" id="ARBA00004141"/>
    </source>
</evidence>
<feature type="transmembrane region" description="Helical" evidence="6">
    <location>
        <begin position="250"/>
        <end position="272"/>
    </location>
</feature>
<name>A0A9W9EV42_9EURO</name>
<reference evidence="8" key="2">
    <citation type="journal article" date="2023" name="IMA Fungus">
        <title>Comparative genomic study of the Penicillium genus elucidates a diverse pangenome and 15 lateral gene transfer events.</title>
        <authorList>
            <person name="Petersen C."/>
            <person name="Sorensen T."/>
            <person name="Nielsen M.R."/>
            <person name="Sondergaard T.E."/>
            <person name="Sorensen J.L."/>
            <person name="Fitzpatrick D.A."/>
            <person name="Frisvad J.C."/>
            <person name="Nielsen K.L."/>
        </authorList>
    </citation>
    <scope>NUCLEOTIDE SEQUENCE</scope>
    <source>
        <strain evidence="8">IBT 30069</strain>
    </source>
</reference>
<evidence type="ECO:0000256" key="5">
    <source>
        <dbReference type="SAM" id="MobiDB-lite"/>
    </source>
</evidence>
<proteinExistence type="predicted"/>
<dbReference type="GO" id="GO:0022857">
    <property type="term" value="F:transmembrane transporter activity"/>
    <property type="evidence" value="ECO:0007669"/>
    <property type="project" value="InterPro"/>
</dbReference>
<dbReference type="Gene3D" id="1.20.1720.10">
    <property type="entry name" value="Multidrug resistance protein D"/>
    <property type="match status" value="2"/>
</dbReference>
<feature type="domain" description="Major facilitator superfamily (MFS) profile" evidence="7">
    <location>
        <begin position="46"/>
        <end position="553"/>
    </location>
</feature>
<feature type="transmembrane region" description="Helical" evidence="6">
    <location>
        <begin position="393"/>
        <end position="413"/>
    </location>
</feature>
<dbReference type="GO" id="GO:0005886">
    <property type="term" value="C:plasma membrane"/>
    <property type="evidence" value="ECO:0007669"/>
    <property type="project" value="TreeGrafter"/>
</dbReference>
<dbReference type="InterPro" id="IPR011701">
    <property type="entry name" value="MFS"/>
</dbReference>
<feature type="transmembrane region" description="Helical" evidence="6">
    <location>
        <begin position="116"/>
        <end position="136"/>
    </location>
</feature>
<keyword evidence="4 6" id="KW-0472">Membrane</keyword>
<sequence>MEKTSVEPDESHRGGSPDTSNSDAMMEAADGDGPSQYLEGVRLYGVTAMICLCLFLVNLEIPIVSTALVSIASDLGALEKIYWITTAYLLGYAVPNGLAGVLVLSAKFSDIFGRKSCLLIGVIIFIIFSAACGGAQTMNQLIVFRALQGLGGAGVYAICTIIVIEMVPPEEYAKYTGGIAAVFVFSLLFGPIFGGAITQNSTWRWIFLLNIPPGVIGAIGLALLIPNGFPFHNKPREARGSFRQSFTKAYNRIDIVGAFLLLVATVLLVAGLDEADEKFPWRSAFVITTLTISGILWIVFTLWERRVTLKAELVEPVFPWRFFKNRVWMAMLLNAVFLGMIYFAAIFIIPQRFEIVNRLSPFHAAVRFIPFIVFAPVGSILAPTIGKIFKVPLMYLLIVGCVVQIIAFALLGTLPTDLNITARQYGYQILGGFGCGISIPLLSLMTPFALEQRDHAVGMGAITQFRIMGASIGLAICTAIQHSYLRSHLGQFLSGDVVNALLESTSAINKLSTDNQQAVRQTYAASYNLQMQVLAGLAGAQLLTSLLMWQKNPIKAA</sequence>
<dbReference type="Pfam" id="PF07690">
    <property type="entry name" value="MFS_1"/>
    <property type="match status" value="1"/>
</dbReference>
<feature type="transmembrane region" description="Helical" evidence="6">
    <location>
        <begin position="203"/>
        <end position="229"/>
    </location>
</feature>
<evidence type="ECO:0000313" key="8">
    <source>
        <dbReference type="EMBL" id="KAJ5088461.1"/>
    </source>
</evidence>
<feature type="transmembrane region" description="Helical" evidence="6">
    <location>
        <begin position="284"/>
        <end position="303"/>
    </location>
</feature>
<feature type="compositionally biased region" description="Basic and acidic residues" evidence="5">
    <location>
        <begin position="1"/>
        <end position="15"/>
    </location>
</feature>
<dbReference type="PANTHER" id="PTHR23501">
    <property type="entry name" value="MAJOR FACILITATOR SUPERFAMILY"/>
    <property type="match status" value="1"/>
</dbReference>
<dbReference type="PROSITE" id="PS50850">
    <property type="entry name" value="MFS"/>
    <property type="match status" value="1"/>
</dbReference>
<feature type="transmembrane region" description="Helical" evidence="6">
    <location>
        <begin position="43"/>
        <end position="69"/>
    </location>
</feature>
<evidence type="ECO:0000313" key="9">
    <source>
        <dbReference type="Proteomes" id="UP001149165"/>
    </source>
</evidence>
<feature type="transmembrane region" description="Helical" evidence="6">
    <location>
        <begin position="465"/>
        <end position="484"/>
    </location>
</feature>
<dbReference type="AlphaFoldDB" id="A0A9W9EV42"/>
<dbReference type="InterPro" id="IPR036259">
    <property type="entry name" value="MFS_trans_sf"/>
</dbReference>
<dbReference type="InterPro" id="IPR020846">
    <property type="entry name" value="MFS_dom"/>
</dbReference>
<evidence type="ECO:0000256" key="3">
    <source>
        <dbReference type="ARBA" id="ARBA00022989"/>
    </source>
</evidence>
<evidence type="ECO:0000256" key="2">
    <source>
        <dbReference type="ARBA" id="ARBA00022692"/>
    </source>
</evidence>
<keyword evidence="3 6" id="KW-1133">Transmembrane helix</keyword>
<evidence type="ECO:0000256" key="6">
    <source>
        <dbReference type="SAM" id="Phobius"/>
    </source>
</evidence>
<dbReference type="InterPro" id="IPR005829">
    <property type="entry name" value="Sugar_transporter_CS"/>
</dbReference>
<dbReference type="OrthoDB" id="440553at2759"/>
<reference evidence="8" key="1">
    <citation type="submission" date="2022-11" db="EMBL/GenBank/DDBJ databases">
        <authorList>
            <person name="Petersen C."/>
        </authorList>
    </citation>
    <scope>NUCLEOTIDE SEQUENCE</scope>
    <source>
        <strain evidence="8">IBT 30069</strain>
    </source>
</reference>
<feature type="transmembrane region" description="Helical" evidence="6">
    <location>
        <begin position="425"/>
        <end position="444"/>
    </location>
</feature>
<evidence type="ECO:0000256" key="4">
    <source>
        <dbReference type="ARBA" id="ARBA00023136"/>
    </source>
</evidence>
<feature type="transmembrane region" description="Helical" evidence="6">
    <location>
        <begin position="361"/>
        <end position="381"/>
    </location>
</feature>
<feature type="transmembrane region" description="Helical" evidence="6">
    <location>
        <begin position="142"/>
        <end position="164"/>
    </location>
</feature>
<feature type="transmembrane region" description="Helical" evidence="6">
    <location>
        <begin position="81"/>
        <end position="104"/>
    </location>
</feature>
<keyword evidence="9" id="KW-1185">Reference proteome</keyword>
<evidence type="ECO:0000259" key="7">
    <source>
        <dbReference type="PROSITE" id="PS50850"/>
    </source>
</evidence>
<dbReference type="EMBL" id="JAPQKH010000007">
    <property type="protein sequence ID" value="KAJ5088461.1"/>
    <property type="molecule type" value="Genomic_DNA"/>
</dbReference>
<organism evidence="8 9">
    <name type="scientific">Penicillium angulare</name>
    <dbReference type="NCBI Taxonomy" id="116970"/>
    <lineage>
        <taxon>Eukaryota</taxon>
        <taxon>Fungi</taxon>
        <taxon>Dikarya</taxon>
        <taxon>Ascomycota</taxon>
        <taxon>Pezizomycotina</taxon>
        <taxon>Eurotiomycetes</taxon>
        <taxon>Eurotiomycetidae</taxon>
        <taxon>Eurotiales</taxon>
        <taxon>Aspergillaceae</taxon>
        <taxon>Penicillium</taxon>
    </lineage>
</organism>
<dbReference type="Proteomes" id="UP001149165">
    <property type="component" value="Unassembled WGS sequence"/>
</dbReference>
<keyword evidence="2 6" id="KW-0812">Transmembrane</keyword>
<comment type="caution">
    <text evidence="8">The sequence shown here is derived from an EMBL/GenBank/DDBJ whole genome shotgun (WGS) entry which is preliminary data.</text>
</comment>
<feature type="transmembrane region" description="Helical" evidence="6">
    <location>
        <begin position="176"/>
        <end position="197"/>
    </location>
</feature>
<feature type="region of interest" description="Disordered" evidence="5">
    <location>
        <begin position="1"/>
        <end position="26"/>
    </location>
</feature>
<dbReference type="PROSITE" id="PS00216">
    <property type="entry name" value="SUGAR_TRANSPORT_1"/>
    <property type="match status" value="1"/>
</dbReference>
<feature type="transmembrane region" description="Helical" evidence="6">
    <location>
        <begin position="327"/>
        <end position="349"/>
    </location>
</feature>
<gene>
    <name evidence="8" type="ORF">N7456_012077</name>
</gene>
<protein>
    <submittedName>
        <fullName evidence="8">MFS general substrate transporter</fullName>
    </submittedName>
</protein>
<comment type="subcellular location">
    <subcellularLocation>
        <location evidence="1">Membrane</location>
        <topology evidence="1">Multi-pass membrane protein</topology>
    </subcellularLocation>
</comment>
<accession>A0A9W9EV42</accession>